<organism evidence="1 2">
    <name type="scientific">Neophaeococcomyces mojaviensis</name>
    <dbReference type="NCBI Taxonomy" id="3383035"/>
    <lineage>
        <taxon>Eukaryota</taxon>
        <taxon>Fungi</taxon>
        <taxon>Dikarya</taxon>
        <taxon>Ascomycota</taxon>
        <taxon>Pezizomycotina</taxon>
        <taxon>Eurotiomycetes</taxon>
        <taxon>Chaetothyriomycetidae</taxon>
        <taxon>Chaetothyriales</taxon>
        <taxon>Chaetothyriales incertae sedis</taxon>
        <taxon>Neophaeococcomyces</taxon>
    </lineage>
</organism>
<name>A0ACC3AGD0_9EURO</name>
<keyword evidence="2" id="KW-1185">Reference proteome</keyword>
<dbReference type="Proteomes" id="UP001172386">
    <property type="component" value="Unassembled WGS sequence"/>
</dbReference>
<reference evidence="1" key="1">
    <citation type="submission" date="2022-10" db="EMBL/GenBank/DDBJ databases">
        <title>Culturing micro-colonial fungi from biological soil crusts in the Mojave desert and describing Neophaeococcomyces mojavensis, and introducing the new genera and species Taxawa tesnikishii.</title>
        <authorList>
            <person name="Kurbessoian T."/>
            <person name="Stajich J.E."/>
        </authorList>
    </citation>
    <scope>NUCLEOTIDE SEQUENCE</scope>
    <source>
        <strain evidence="1">JES_112</strain>
    </source>
</reference>
<evidence type="ECO:0000313" key="2">
    <source>
        <dbReference type="Proteomes" id="UP001172386"/>
    </source>
</evidence>
<accession>A0ACC3AGD0</accession>
<dbReference type="EMBL" id="JAPDRQ010000019">
    <property type="protein sequence ID" value="KAJ9661927.1"/>
    <property type="molecule type" value="Genomic_DNA"/>
</dbReference>
<sequence>MGEGSEAERAKPNLATAASAANLHWSHAANPHIPSSNPFNNITPAPPSSFDSSTWSAAQLFNPDPGTRTPLSRWDGNRMKRVADEAITKEHGSTPNANAVQSDSKKMATAAQIAARKIAQPKRPSGRTHGSRATTPTAPSILDQSQQQQQQPSFSFSSPNFQFGSNTASSFPPPTQQSFNFGAPNTATSFTFGQSSTNGPATSNPFAKTNGDSNGGGQHDNNMMMDSSPQKPVAAPSIFQFSTNTQNNASTNGFNFGQSAEQQQTTGGFGSNLFSQSKPQEQTPNTNLFGQMSQPQQNGVTAGAGLFGQGAQANTSAPSTAPLFSFSNTSTPIPSSAPKSEPLFKFGEASASQPAASQPEQSKSFSGFSFGQSSSFGTPASGAESTPPTSKPLFQFGQPTPAPAAPSSTTAPPQPNTGLFASKTSEPTTAPTSSNLFGRVSQADDQLTPEGEEKAEQGEESVPPKNPFASLFAAKPTDAASGESAKPTKSPFKFGEGTSFAPASKPSDTSSKSPDLFSKSTQQETPKPGFNFGQPDTSSGGLFSPGPSLTLPSNELFNLNKATSATESTKEDSTDLFTKKPAASNTPSSFDHTPEPSSTSKANLFSMFGQPPAPSPVKTVETTSAIEDGPTPNKKRALFSGTSAPAAMAQAALGSFAGNSAASKEPALFKPSVSQKPAATKKPITRPVSTEGAPQIPRHLSGDKYKSYDENYRLRNLNRLFRNKIAELDVDKFDVINLIQNYLDHRESIGEGLGRYARAKAGIKRKATDVDDLQEEAAVQGKKSKPSETQQPATDKVQRQPAAPTTTTTTTTTSSSLFSSLASPKPSNTFSPSKTSTDSQTSNLFRTMIPSASSSSTTSTNIFTNAFSSSTPKSTTPPSSPPKPAVPQMPKFEVPKFGGGAGAGNFMAAFAKASAENAKKFEEAAKEKRRADEFDSDEDDAEEWEKKYEEEQRAKKAKIDALAKGGFTPATGASTFKPVFSFDKQTSAPTTNGSSQDASIELEDTGNSESGEASGSGNSGDDEQVTDDLAEDEVDNHDAQDADDEEVEDEEGEPIPELDPSQSLFGRITRDRPVQSTEKDDVPILQPAANNSFKSGVMFGSVGKSTPDAPSFSPLTPANNPMPKGNFVPTTTFNYTPTPASVSAKSWNTSSVLGGGAVKDGPIPGEGLFGSRPSTPQPSSDIDAKSTSVFGASKSSSTPSDNTWKRGSEIKFGTSSSKIDFAAPSVEVTSATPPPKEQAPPFASLFGQSTDKNTVTNGAANSLGFNFGTINAASSTAPAPGFLSAALHFGGGTASGTSSRATSPGIATDNESVATDNTEDYSNEPQAPSLMTSNAGEEEEDPIYESKANIYQMFRESDLAELEELKKQGIGRGREKLVAGWNIKGSGNVRVLQHRDTKKCRIVFRAEPNANILMNARLLSTAKYTSQTMGKSNGAVQFPIMGEDKKMQTWMFKVKNKNMADEMAKVLEENKAN</sequence>
<protein>
    <submittedName>
        <fullName evidence="1">Uncharacterized protein</fullName>
    </submittedName>
</protein>
<evidence type="ECO:0000313" key="1">
    <source>
        <dbReference type="EMBL" id="KAJ9661927.1"/>
    </source>
</evidence>
<gene>
    <name evidence="1" type="ORF">H2198_001679</name>
</gene>
<proteinExistence type="predicted"/>
<comment type="caution">
    <text evidence="1">The sequence shown here is derived from an EMBL/GenBank/DDBJ whole genome shotgun (WGS) entry which is preliminary data.</text>
</comment>